<evidence type="ECO:0000256" key="7">
    <source>
        <dbReference type="ARBA" id="ARBA00023136"/>
    </source>
</evidence>
<dbReference type="PRINTS" id="PR01262">
    <property type="entry name" value="INNEXIN"/>
</dbReference>
<evidence type="ECO:0000313" key="11">
    <source>
        <dbReference type="Proteomes" id="UP001209878"/>
    </source>
</evidence>
<dbReference type="GO" id="GO:0005921">
    <property type="term" value="C:gap junction"/>
    <property type="evidence" value="ECO:0007669"/>
    <property type="project" value="UniProtKB-UniRule"/>
</dbReference>
<keyword evidence="2 9" id="KW-0813">Transport</keyword>
<evidence type="ECO:0000256" key="9">
    <source>
        <dbReference type="RuleBase" id="RU010713"/>
    </source>
</evidence>
<dbReference type="Proteomes" id="UP001209878">
    <property type="component" value="Unassembled WGS sequence"/>
</dbReference>
<dbReference type="GO" id="GO:0005886">
    <property type="term" value="C:plasma membrane"/>
    <property type="evidence" value="ECO:0007669"/>
    <property type="project" value="UniProtKB-SubCell"/>
</dbReference>
<dbReference type="EMBL" id="JAODUO010000008">
    <property type="protein sequence ID" value="KAK2193688.1"/>
    <property type="molecule type" value="Genomic_DNA"/>
</dbReference>
<protein>
    <recommendedName>
        <fullName evidence="9">Innexin</fullName>
    </recommendedName>
</protein>
<name>A0AAD9ULB4_RIDPI</name>
<evidence type="ECO:0000256" key="4">
    <source>
        <dbReference type="ARBA" id="ARBA00022692"/>
    </source>
</evidence>
<evidence type="ECO:0000256" key="6">
    <source>
        <dbReference type="ARBA" id="ARBA00023065"/>
    </source>
</evidence>
<comment type="caution">
    <text evidence="9">Lacks conserved residue(s) required for the propagation of feature annotation.</text>
</comment>
<keyword evidence="7 9" id="KW-0472">Membrane</keyword>
<keyword evidence="3" id="KW-1003">Cell membrane</keyword>
<dbReference type="PANTHER" id="PTHR11893:SF36">
    <property type="entry name" value="INNEXIN-5"/>
    <property type="match status" value="1"/>
</dbReference>
<evidence type="ECO:0000256" key="3">
    <source>
        <dbReference type="ARBA" id="ARBA00022475"/>
    </source>
</evidence>
<comment type="similarity">
    <text evidence="9">Belongs to the pannexin family.</text>
</comment>
<organism evidence="10 11">
    <name type="scientific">Ridgeia piscesae</name>
    <name type="common">Tubeworm</name>
    <dbReference type="NCBI Taxonomy" id="27915"/>
    <lineage>
        <taxon>Eukaryota</taxon>
        <taxon>Metazoa</taxon>
        <taxon>Spiralia</taxon>
        <taxon>Lophotrochozoa</taxon>
        <taxon>Annelida</taxon>
        <taxon>Polychaeta</taxon>
        <taxon>Sedentaria</taxon>
        <taxon>Canalipalpata</taxon>
        <taxon>Sabellida</taxon>
        <taxon>Siboglinidae</taxon>
        <taxon>Ridgeia</taxon>
    </lineage>
</organism>
<comment type="caution">
    <text evidence="10">The sequence shown here is derived from an EMBL/GenBank/DDBJ whole genome shotgun (WGS) entry which is preliminary data.</text>
</comment>
<dbReference type="AlphaFoldDB" id="A0AAD9ULB4"/>
<keyword evidence="6 9" id="KW-0406">Ion transport</keyword>
<dbReference type="PROSITE" id="PS51013">
    <property type="entry name" value="PANNEXIN"/>
    <property type="match status" value="1"/>
</dbReference>
<keyword evidence="11" id="KW-1185">Reference proteome</keyword>
<keyword evidence="5 9" id="KW-1133">Transmembrane helix</keyword>
<evidence type="ECO:0000256" key="5">
    <source>
        <dbReference type="ARBA" id="ARBA00022989"/>
    </source>
</evidence>
<evidence type="ECO:0000256" key="2">
    <source>
        <dbReference type="ARBA" id="ARBA00022448"/>
    </source>
</evidence>
<gene>
    <name evidence="9" type="primary">inx</name>
    <name evidence="10" type="ORF">NP493_8g05020</name>
</gene>
<feature type="transmembrane region" description="Helical" evidence="9">
    <location>
        <begin position="288"/>
        <end position="312"/>
    </location>
</feature>
<dbReference type="PANTHER" id="PTHR11893">
    <property type="entry name" value="INNEXIN"/>
    <property type="match status" value="1"/>
</dbReference>
<comment type="function">
    <text evidence="9">Structural component of the gap junctions.</text>
</comment>
<dbReference type="InterPro" id="IPR000990">
    <property type="entry name" value="Innexin"/>
</dbReference>
<proteinExistence type="inferred from homology"/>
<evidence type="ECO:0000256" key="1">
    <source>
        <dbReference type="ARBA" id="ARBA00004651"/>
    </source>
</evidence>
<sequence>MTDFIGVLSAVNLQKLRDHADDDAVDRLNHDITAVVLVAVAVVITTKNYVGDQIQCWSPGYFTSTYVDYTKKACWVTNTYYVPFDDAIPNQGADVSEMRINYYQWVHFFLICQAAMFYAPKVVWKALNGASGVSVTALIEATEMLDEPEQRPATLRAMARRIHRYLGHYRNKKGGRFAGIQDMLETRFRLTCGKKHGNYLTMLYMLTKIIYLGNALLQLVFMNLFLSTDFHWYGIAVLRDLAQYKEWPESSRFPRVTMCDFEVRQLGNNIHRHTVQCVLPINFFNERIYLFLWFWVVLIVLCTAFSAVNWFMRVAFQGDRVRYVKLHLLTMGKLKGMSERKRCRPFVINYLRQDGVFLLRLIGLNKDEVVVAELLAELWDLYNEQYPTEPQAAALVGDPDVSETKVL</sequence>
<evidence type="ECO:0000256" key="8">
    <source>
        <dbReference type="ARBA" id="ARBA00023303"/>
    </source>
</evidence>
<reference evidence="10" key="1">
    <citation type="journal article" date="2023" name="Mol. Biol. Evol.">
        <title>Third-Generation Sequencing Reveals the Adaptive Role of the Epigenome in Three Deep-Sea Polychaetes.</title>
        <authorList>
            <person name="Perez M."/>
            <person name="Aroh O."/>
            <person name="Sun Y."/>
            <person name="Lan Y."/>
            <person name="Juniper S.K."/>
            <person name="Young C.R."/>
            <person name="Angers B."/>
            <person name="Qian P.Y."/>
        </authorList>
    </citation>
    <scope>NUCLEOTIDE SEQUENCE</scope>
    <source>
        <strain evidence="10">R07B-5</strain>
    </source>
</reference>
<comment type="subcellular location">
    <subcellularLocation>
        <location evidence="1 9">Cell membrane</location>
        <topology evidence="1 9">Multi-pass membrane protein</topology>
    </subcellularLocation>
</comment>
<accession>A0AAD9ULB4</accession>
<dbReference type="GO" id="GO:0034220">
    <property type="term" value="P:monoatomic ion transmembrane transport"/>
    <property type="evidence" value="ECO:0007669"/>
    <property type="project" value="UniProtKB-KW"/>
</dbReference>
<keyword evidence="8 9" id="KW-0407">Ion channel</keyword>
<evidence type="ECO:0000313" key="10">
    <source>
        <dbReference type="EMBL" id="KAK2193688.1"/>
    </source>
</evidence>
<keyword evidence="4 9" id="KW-0812">Transmembrane</keyword>
<dbReference type="Pfam" id="PF00876">
    <property type="entry name" value="Innexin"/>
    <property type="match status" value="1"/>
</dbReference>
<feature type="transmembrane region" description="Helical" evidence="9">
    <location>
        <begin position="203"/>
        <end position="226"/>
    </location>
</feature>